<proteinExistence type="predicted"/>
<name>A0ACC0JNC0_CHOFU</name>
<reference evidence="1 2" key="1">
    <citation type="journal article" date="2022" name="Genome Biol. Evol.">
        <title>The Spruce Budworm Genome: Reconstructing the Evolutionary History of Antifreeze Proteins.</title>
        <authorList>
            <person name="Beliveau C."/>
            <person name="Gagne P."/>
            <person name="Picq S."/>
            <person name="Vernygora O."/>
            <person name="Keeling C.I."/>
            <person name="Pinkney K."/>
            <person name="Doucet D."/>
            <person name="Wen F."/>
            <person name="Johnston J.S."/>
            <person name="Maaroufi H."/>
            <person name="Boyle B."/>
            <person name="Laroche J."/>
            <person name="Dewar K."/>
            <person name="Juretic N."/>
            <person name="Blackburn G."/>
            <person name="Nisole A."/>
            <person name="Brunet B."/>
            <person name="Brandao M."/>
            <person name="Lumley L."/>
            <person name="Duan J."/>
            <person name="Quan G."/>
            <person name="Lucarotti C.J."/>
            <person name="Roe A.D."/>
            <person name="Sperling F.A.H."/>
            <person name="Levesque R.C."/>
            <person name="Cusson M."/>
        </authorList>
    </citation>
    <scope>NUCLEOTIDE SEQUENCE [LARGE SCALE GENOMIC DNA]</scope>
    <source>
        <strain evidence="1">Glfc:IPQL:Cfum</strain>
    </source>
</reference>
<dbReference type="EMBL" id="CM046111">
    <property type="protein sequence ID" value="KAI8425380.1"/>
    <property type="molecule type" value="Genomic_DNA"/>
</dbReference>
<keyword evidence="2" id="KW-1185">Reference proteome</keyword>
<evidence type="ECO:0000313" key="1">
    <source>
        <dbReference type="EMBL" id="KAI8425380.1"/>
    </source>
</evidence>
<dbReference type="Proteomes" id="UP001064048">
    <property type="component" value="Chromosome 11"/>
</dbReference>
<accession>A0ACC0JNC0</accession>
<protein>
    <submittedName>
        <fullName evidence="1">Uncharacterized protein</fullName>
    </submittedName>
</protein>
<gene>
    <name evidence="1" type="ORF">MSG28_007139</name>
</gene>
<comment type="caution">
    <text evidence="1">The sequence shown here is derived from an EMBL/GenBank/DDBJ whole genome shotgun (WGS) entry which is preliminary data.</text>
</comment>
<sequence length="171" mass="18652">MVMAAETGEIRYGLAKISKYGYGEPIPYRFSNDAYVARLLVPLRSVGDHIKNISFYNEPAKKFTGRGHLACVHYSGNKAFSSRRPLYKELSIRDDVNLLSFYAKNRLAAAGLAGDKATGTAVGAERVAPAPLAPLPAPVRRARGAGPARLTPRRPRRARPSRSDLGITRSD</sequence>
<organism evidence="1 2">
    <name type="scientific">Choristoneura fumiferana</name>
    <name type="common">Spruce budworm moth</name>
    <name type="synonym">Archips fumiferana</name>
    <dbReference type="NCBI Taxonomy" id="7141"/>
    <lineage>
        <taxon>Eukaryota</taxon>
        <taxon>Metazoa</taxon>
        <taxon>Ecdysozoa</taxon>
        <taxon>Arthropoda</taxon>
        <taxon>Hexapoda</taxon>
        <taxon>Insecta</taxon>
        <taxon>Pterygota</taxon>
        <taxon>Neoptera</taxon>
        <taxon>Endopterygota</taxon>
        <taxon>Lepidoptera</taxon>
        <taxon>Glossata</taxon>
        <taxon>Ditrysia</taxon>
        <taxon>Tortricoidea</taxon>
        <taxon>Tortricidae</taxon>
        <taxon>Tortricinae</taxon>
        <taxon>Choristoneura</taxon>
    </lineage>
</organism>
<evidence type="ECO:0000313" key="2">
    <source>
        <dbReference type="Proteomes" id="UP001064048"/>
    </source>
</evidence>